<comment type="caution">
    <text evidence="2">The sequence shown here is derived from an EMBL/GenBank/DDBJ whole genome shotgun (WGS) entry which is preliminary data.</text>
</comment>
<dbReference type="RefSeq" id="WP_380048337.1">
    <property type="nucleotide sequence ID" value="NZ_JBHSOH010000007.1"/>
</dbReference>
<proteinExistence type="predicted"/>
<feature type="domain" description="ApaG" evidence="1">
    <location>
        <begin position="10"/>
        <end position="132"/>
    </location>
</feature>
<reference evidence="3" key="1">
    <citation type="journal article" date="2019" name="Int. J. Syst. Evol. Microbiol.">
        <title>The Global Catalogue of Microorganisms (GCM) 10K type strain sequencing project: providing services to taxonomists for standard genome sequencing and annotation.</title>
        <authorList>
            <consortium name="The Broad Institute Genomics Platform"/>
            <consortium name="The Broad Institute Genome Sequencing Center for Infectious Disease"/>
            <person name="Wu L."/>
            <person name="Ma J."/>
        </authorList>
    </citation>
    <scope>NUCLEOTIDE SEQUENCE [LARGE SCALE GENOMIC DNA]</scope>
    <source>
        <strain evidence="3">CGMCC 1.15053</strain>
    </source>
</reference>
<evidence type="ECO:0000313" key="2">
    <source>
        <dbReference type="EMBL" id="MFC5848358.1"/>
    </source>
</evidence>
<dbReference type="PROSITE" id="PS51087">
    <property type="entry name" value="APAG"/>
    <property type="match status" value="1"/>
</dbReference>
<name>A0ABW1DK62_9DEIO</name>
<organism evidence="2 3">
    <name type="scientific">Deinococcus petrolearius</name>
    <dbReference type="NCBI Taxonomy" id="1751295"/>
    <lineage>
        <taxon>Bacteria</taxon>
        <taxon>Thermotogati</taxon>
        <taxon>Deinococcota</taxon>
        <taxon>Deinococci</taxon>
        <taxon>Deinococcales</taxon>
        <taxon>Deinococcaceae</taxon>
        <taxon>Deinococcus</taxon>
    </lineage>
</organism>
<dbReference type="InterPro" id="IPR007474">
    <property type="entry name" value="ApaG_domain"/>
</dbReference>
<dbReference type="EMBL" id="JBHSOH010000007">
    <property type="protein sequence ID" value="MFC5848358.1"/>
    <property type="molecule type" value="Genomic_DNA"/>
</dbReference>
<protein>
    <submittedName>
        <fullName evidence="2">Co2+/Mg2+ efflux protein ApaG</fullName>
    </submittedName>
</protein>
<dbReference type="PANTHER" id="PTHR14289">
    <property type="entry name" value="F-BOX ONLY PROTEIN 3"/>
    <property type="match status" value="1"/>
</dbReference>
<dbReference type="Pfam" id="PF04379">
    <property type="entry name" value="DUF525"/>
    <property type="match status" value="1"/>
</dbReference>
<dbReference type="InterPro" id="IPR036767">
    <property type="entry name" value="ApaG_sf"/>
</dbReference>
<dbReference type="PANTHER" id="PTHR14289:SF16">
    <property type="entry name" value="POLYMERASE DELTA-INTERACTING PROTEIN 2"/>
    <property type="match status" value="1"/>
</dbReference>
<dbReference type="Gene3D" id="2.60.40.1470">
    <property type="entry name" value="ApaG domain"/>
    <property type="match status" value="1"/>
</dbReference>
<sequence length="134" mass="14627">MTPSPVPGPELAVPEIDVQVDVRHLPDHSTAQRQVFGYVITVRNRSGDTWQLVARHWDIQDARGNVVTVDGEGVVGEQPILAPGAQYTYNSFVTLDTAPGVMGGHYVMRDAWGQLAQVPILPFRLDAGGERVLN</sequence>
<dbReference type="Proteomes" id="UP001595979">
    <property type="component" value="Unassembled WGS sequence"/>
</dbReference>
<dbReference type="NCBIfam" id="NF003967">
    <property type="entry name" value="PRK05461.1"/>
    <property type="match status" value="1"/>
</dbReference>
<dbReference type="SUPFAM" id="SSF110069">
    <property type="entry name" value="ApaG-like"/>
    <property type="match status" value="1"/>
</dbReference>
<evidence type="ECO:0000313" key="3">
    <source>
        <dbReference type="Proteomes" id="UP001595979"/>
    </source>
</evidence>
<keyword evidence="3" id="KW-1185">Reference proteome</keyword>
<accession>A0ABW1DK62</accession>
<evidence type="ECO:0000259" key="1">
    <source>
        <dbReference type="PROSITE" id="PS51087"/>
    </source>
</evidence>
<gene>
    <name evidence="2" type="primary">apaG</name>
    <name evidence="2" type="ORF">ACFPQ6_08555</name>
</gene>